<protein>
    <submittedName>
        <fullName evidence="1">Noncanonical pyrimidine nucleotidase, YjjG family</fullName>
    </submittedName>
</protein>
<dbReference type="Proteomes" id="UP000823641">
    <property type="component" value="Unassembled WGS sequence"/>
</dbReference>
<reference evidence="1" key="2">
    <citation type="journal article" date="2021" name="PeerJ">
        <title>Extensive microbial diversity within the chicken gut microbiome revealed by metagenomics and culture.</title>
        <authorList>
            <person name="Gilroy R."/>
            <person name="Ravi A."/>
            <person name="Getino M."/>
            <person name="Pursley I."/>
            <person name="Horton D.L."/>
            <person name="Alikhan N.F."/>
            <person name="Baker D."/>
            <person name="Gharbi K."/>
            <person name="Hall N."/>
            <person name="Watson M."/>
            <person name="Adriaenssens E.M."/>
            <person name="Foster-Nyarko E."/>
            <person name="Jarju S."/>
            <person name="Secka A."/>
            <person name="Antonio M."/>
            <person name="Oren A."/>
            <person name="Chaudhuri R.R."/>
            <person name="La Ragione R."/>
            <person name="Hildebrand F."/>
            <person name="Pallen M.J."/>
        </authorList>
    </citation>
    <scope>NUCLEOTIDE SEQUENCE</scope>
    <source>
        <strain evidence="1">G3-3990</strain>
    </source>
</reference>
<evidence type="ECO:0000313" key="1">
    <source>
        <dbReference type="EMBL" id="MBO8459518.1"/>
    </source>
</evidence>
<evidence type="ECO:0000313" key="2">
    <source>
        <dbReference type="Proteomes" id="UP000823641"/>
    </source>
</evidence>
<proteinExistence type="predicted"/>
<name>A0A9D9HTE3_9BACT</name>
<dbReference type="GO" id="GO:0008253">
    <property type="term" value="F:5'-nucleotidase activity"/>
    <property type="evidence" value="ECO:0007669"/>
    <property type="project" value="InterPro"/>
</dbReference>
<dbReference type="Gene3D" id="3.40.50.1000">
    <property type="entry name" value="HAD superfamily/HAD-like"/>
    <property type="match status" value="1"/>
</dbReference>
<dbReference type="SFLD" id="SFLDG01135">
    <property type="entry name" value="C1.5.6:_HAD__Beta-PGM__Phospha"/>
    <property type="match status" value="1"/>
</dbReference>
<dbReference type="EMBL" id="JADIMG010000044">
    <property type="protein sequence ID" value="MBO8459518.1"/>
    <property type="molecule type" value="Genomic_DNA"/>
</dbReference>
<gene>
    <name evidence="1" type="ORF">IAA73_04195</name>
</gene>
<dbReference type="NCBIfam" id="TIGR02254">
    <property type="entry name" value="YjjG_YfnB"/>
    <property type="match status" value="1"/>
</dbReference>
<dbReference type="AlphaFoldDB" id="A0A9D9HTE3"/>
<dbReference type="Gene3D" id="1.10.150.240">
    <property type="entry name" value="Putative phosphatase, domain 2"/>
    <property type="match status" value="1"/>
</dbReference>
<dbReference type="PANTHER" id="PTHR47478">
    <property type="match status" value="1"/>
</dbReference>
<dbReference type="InterPro" id="IPR011951">
    <property type="entry name" value="HAD-SF_hydro_IA_YjjG/PynA"/>
</dbReference>
<sequence length="235" mass="27181">MGIPHKYAAVLIDWDDTLWDFRHNAFVALKEVFFKYQLTNYFASFESFYELYEEHNKLLWKDYAAGIIDKDTLQRERFLYPFRQKGKNDEQLARNVGDDFLETTIKQTGLVPYARELITHLHAAGYQLIVLSNGFREVQYRKINASGLAPFIDNIVLSEEVGAQKPAPQIFNFAIQLANVSKEQVIMIGDNVETDIKGAFDFGLDSILFDPYQEQKDNPYATYRVSGLKEIENIL</sequence>
<dbReference type="NCBIfam" id="TIGR01549">
    <property type="entry name" value="HAD-SF-IA-v1"/>
    <property type="match status" value="1"/>
</dbReference>
<dbReference type="PRINTS" id="PR00413">
    <property type="entry name" value="HADHALOGNASE"/>
</dbReference>
<organism evidence="1 2">
    <name type="scientific">Candidatus Gallipaludibacter merdavium</name>
    <dbReference type="NCBI Taxonomy" id="2840839"/>
    <lineage>
        <taxon>Bacteria</taxon>
        <taxon>Pseudomonadati</taxon>
        <taxon>Bacteroidota</taxon>
        <taxon>Bacteroidia</taxon>
        <taxon>Bacteroidales</taxon>
        <taxon>Candidatus Gallipaludibacter</taxon>
    </lineage>
</organism>
<dbReference type="PANTHER" id="PTHR47478:SF1">
    <property type="entry name" value="PYRIMIDINE 5'-NUCLEOTIDASE YJJG"/>
    <property type="match status" value="1"/>
</dbReference>
<dbReference type="InterPro" id="IPR023198">
    <property type="entry name" value="PGP-like_dom2"/>
</dbReference>
<dbReference type="InterPro" id="IPR036412">
    <property type="entry name" value="HAD-like_sf"/>
</dbReference>
<accession>A0A9D9HTE3</accession>
<dbReference type="SUPFAM" id="SSF56784">
    <property type="entry name" value="HAD-like"/>
    <property type="match status" value="1"/>
</dbReference>
<dbReference type="Pfam" id="PF00702">
    <property type="entry name" value="Hydrolase"/>
    <property type="match status" value="1"/>
</dbReference>
<comment type="caution">
    <text evidence="1">The sequence shown here is derived from an EMBL/GenBank/DDBJ whole genome shotgun (WGS) entry which is preliminary data.</text>
</comment>
<dbReference type="SFLD" id="SFLDS00003">
    <property type="entry name" value="Haloacid_Dehalogenase"/>
    <property type="match status" value="1"/>
</dbReference>
<dbReference type="InterPro" id="IPR006439">
    <property type="entry name" value="HAD-SF_hydro_IA"/>
</dbReference>
<dbReference type="InterPro" id="IPR052550">
    <property type="entry name" value="Pyrimidine_5'-ntase_YjjG"/>
</dbReference>
<dbReference type="SFLD" id="SFLDG01129">
    <property type="entry name" value="C1.5:_HAD__Beta-PGM__Phosphata"/>
    <property type="match status" value="1"/>
</dbReference>
<dbReference type="InterPro" id="IPR023214">
    <property type="entry name" value="HAD_sf"/>
</dbReference>
<reference evidence="1" key="1">
    <citation type="submission" date="2020-10" db="EMBL/GenBank/DDBJ databases">
        <authorList>
            <person name="Gilroy R."/>
        </authorList>
    </citation>
    <scope>NUCLEOTIDE SEQUENCE</scope>
    <source>
        <strain evidence="1">G3-3990</strain>
    </source>
</reference>